<feature type="domain" description="Bulb-type lectin" evidence="5">
    <location>
        <begin position="30"/>
        <end position="144"/>
    </location>
</feature>
<dbReference type="CDD" id="cd00028">
    <property type="entry name" value="B_lectin"/>
    <property type="match status" value="1"/>
</dbReference>
<dbReference type="EMBL" id="OZ021742">
    <property type="protein sequence ID" value="CAK9327379.1"/>
    <property type="molecule type" value="Genomic_DNA"/>
</dbReference>
<dbReference type="PANTHER" id="PTHR32444:SF63">
    <property type="entry name" value="G-TYPE LECTIN S-RECEPTOR-LIKE SERINE_THREONINE-PROTEIN KINASE RKS1"/>
    <property type="match status" value="1"/>
</dbReference>
<evidence type="ECO:0000259" key="5">
    <source>
        <dbReference type="PROSITE" id="PS50927"/>
    </source>
</evidence>
<gene>
    <name evidence="6" type="ORF">CITCOLO1_LOCUS19756</name>
</gene>
<accession>A0ABP0Z3M6</accession>
<dbReference type="InterPro" id="IPR036426">
    <property type="entry name" value="Bulb-type_lectin_dom_sf"/>
</dbReference>
<dbReference type="Gene3D" id="2.90.10.10">
    <property type="entry name" value="Bulb-type lectin domain"/>
    <property type="match status" value="1"/>
</dbReference>
<proteinExistence type="predicted"/>
<evidence type="ECO:0000256" key="2">
    <source>
        <dbReference type="ARBA" id="ARBA00023157"/>
    </source>
</evidence>
<feature type="signal peptide" evidence="4">
    <location>
        <begin position="1"/>
        <end position="28"/>
    </location>
</feature>
<dbReference type="PROSITE" id="PS50927">
    <property type="entry name" value="BULB_LECTIN"/>
    <property type="match status" value="1"/>
</dbReference>
<feature type="chain" id="PRO_5045274334" description="Bulb-type lectin domain-containing protein" evidence="4">
    <location>
        <begin position="29"/>
        <end position="144"/>
    </location>
</feature>
<dbReference type="InterPro" id="IPR001480">
    <property type="entry name" value="Bulb-type_lectin_dom"/>
</dbReference>
<keyword evidence="2" id="KW-1015">Disulfide bond</keyword>
<keyword evidence="7" id="KW-1185">Reference proteome</keyword>
<keyword evidence="3" id="KW-0325">Glycoprotein</keyword>
<reference evidence="6 7" key="1">
    <citation type="submission" date="2024-03" db="EMBL/GenBank/DDBJ databases">
        <authorList>
            <person name="Gkanogiannis A."/>
            <person name="Becerra Lopez-Lavalle L."/>
        </authorList>
    </citation>
    <scope>NUCLEOTIDE SEQUENCE [LARGE SCALE GENOMIC DNA]</scope>
</reference>
<name>A0ABP0Z3M6_9ROSI</name>
<sequence length="144" mass="16125">MNPLLPKRAVFLVSLYLIIFLGSHLSVALENSSSTIQIIKDGDRLVSSNKNFALGFFSFDNSTTRRYVGIWYNKIPQLTLVWVANRNQPLNDTSGTLALDRHGNLVIFTPTQTVSLWSTNASIQSNNDLSIELWNTGNLALIER</sequence>
<evidence type="ECO:0000313" key="6">
    <source>
        <dbReference type="EMBL" id="CAK9327379.1"/>
    </source>
</evidence>
<evidence type="ECO:0000256" key="1">
    <source>
        <dbReference type="ARBA" id="ARBA00022729"/>
    </source>
</evidence>
<keyword evidence="1 4" id="KW-0732">Signal</keyword>
<dbReference type="Proteomes" id="UP001642487">
    <property type="component" value="Chromosome 8"/>
</dbReference>
<dbReference type="Pfam" id="PF01453">
    <property type="entry name" value="B_lectin"/>
    <property type="match status" value="1"/>
</dbReference>
<dbReference type="SMART" id="SM00108">
    <property type="entry name" value="B_lectin"/>
    <property type="match status" value="1"/>
</dbReference>
<protein>
    <recommendedName>
        <fullName evidence="5">Bulb-type lectin domain-containing protein</fullName>
    </recommendedName>
</protein>
<dbReference type="PANTHER" id="PTHR32444">
    <property type="entry name" value="BULB-TYPE LECTIN DOMAIN-CONTAINING PROTEIN"/>
    <property type="match status" value="1"/>
</dbReference>
<evidence type="ECO:0000256" key="4">
    <source>
        <dbReference type="SAM" id="SignalP"/>
    </source>
</evidence>
<evidence type="ECO:0000313" key="7">
    <source>
        <dbReference type="Proteomes" id="UP001642487"/>
    </source>
</evidence>
<dbReference type="SUPFAM" id="SSF51110">
    <property type="entry name" value="alpha-D-mannose-specific plant lectins"/>
    <property type="match status" value="1"/>
</dbReference>
<organism evidence="6 7">
    <name type="scientific">Citrullus colocynthis</name>
    <name type="common">colocynth</name>
    <dbReference type="NCBI Taxonomy" id="252529"/>
    <lineage>
        <taxon>Eukaryota</taxon>
        <taxon>Viridiplantae</taxon>
        <taxon>Streptophyta</taxon>
        <taxon>Embryophyta</taxon>
        <taxon>Tracheophyta</taxon>
        <taxon>Spermatophyta</taxon>
        <taxon>Magnoliopsida</taxon>
        <taxon>eudicotyledons</taxon>
        <taxon>Gunneridae</taxon>
        <taxon>Pentapetalae</taxon>
        <taxon>rosids</taxon>
        <taxon>fabids</taxon>
        <taxon>Cucurbitales</taxon>
        <taxon>Cucurbitaceae</taxon>
        <taxon>Benincaseae</taxon>
        <taxon>Citrullus</taxon>
    </lineage>
</organism>
<evidence type="ECO:0000256" key="3">
    <source>
        <dbReference type="ARBA" id="ARBA00023180"/>
    </source>
</evidence>